<feature type="compositionally biased region" description="Acidic residues" evidence="1">
    <location>
        <begin position="241"/>
        <end position="266"/>
    </location>
</feature>
<evidence type="ECO:0000256" key="2">
    <source>
        <dbReference type="SAM" id="SignalP"/>
    </source>
</evidence>
<dbReference type="EMBL" id="JACSNR010000001">
    <property type="protein sequence ID" value="MBM6922479.1"/>
    <property type="molecule type" value="Genomic_DNA"/>
</dbReference>
<evidence type="ECO:0000313" key="3">
    <source>
        <dbReference type="EMBL" id="MBM6922479.1"/>
    </source>
</evidence>
<feature type="region of interest" description="Disordered" evidence="1">
    <location>
        <begin position="239"/>
        <end position="270"/>
    </location>
</feature>
<keyword evidence="4" id="KW-1185">Reference proteome</keyword>
<sequence>MMMKKLSAVALAVAMSFSLSACTLGSTSWILKYGDDNQEVPTGIYVQNMYTAYSAAGQYATGGDTLLESSIEDKTADQWIRDTAMNLTKQYLAVTLKFDELGLTLTEAENTNIQSMVDSVWKSYGESYTLMGVNRDSYQKMLEYTAKTGDLFQHFYGEGGELAPTEEEYKQYFNDNYDRTRAVSYAKTSVDTMTEDELAAAEAELEEGETLPESGKAQAEAALARLQNGEDMITIIKEMEAEQEQDSEEETTDGEETAEEETDPSEYDNVVSINNTSVPEVYRTESHAMAVGEVKIIESDNYYYVVEKLELDPDGSELTARKSSLLQEMKSDEFDAMVQEWIAALPELTVNEKTVEEFSPEVIDKRQNG</sequence>
<evidence type="ECO:0008006" key="5">
    <source>
        <dbReference type="Google" id="ProtNLM"/>
    </source>
</evidence>
<evidence type="ECO:0000256" key="1">
    <source>
        <dbReference type="SAM" id="MobiDB-lite"/>
    </source>
</evidence>
<keyword evidence="2" id="KW-0732">Signal</keyword>
<reference evidence="3 4" key="1">
    <citation type="journal article" date="2021" name="Sci. Rep.">
        <title>The distribution of antibiotic resistance genes in chicken gut microbiota commensals.</title>
        <authorList>
            <person name="Juricova H."/>
            <person name="Matiasovicova J."/>
            <person name="Kubasova T."/>
            <person name="Cejkova D."/>
            <person name="Rychlik I."/>
        </authorList>
    </citation>
    <scope>NUCLEOTIDE SEQUENCE [LARGE SCALE GENOMIC DNA]</scope>
    <source>
        <strain evidence="3 4">An564</strain>
    </source>
</reference>
<protein>
    <recommendedName>
        <fullName evidence="5">Foldase protein PrsA</fullName>
    </recommendedName>
</protein>
<name>A0ABS2GM13_9FIRM</name>
<dbReference type="Proteomes" id="UP000724149">
    <property type="component" value="Unassembled WGS sequence"/>
</dbReference>
<dbReference type="PROSITE" id="PS51257">
    <property type="entry name" value="PROKAR_LIPOPROTEIN"/>
    <property type="match status" value="1"/>
</dbReference>
<organism evidence="3 4">
    <name type="scientific">Hydrogenoanaerobacterium saccharovorans</name>
    <dbReference type="NCBI Taxonomy" id="474960"/>
    <lineage>
        <taxon>Bacteria</taxon>
        <taxon>Bacillati</taxon>
        <taxon>Bacillota</taxon>
        <taxon>Clostridia</taxon>
        <taxon>Eubacteriales</taxon>
        <taxon>Oscillospiraceae</taxon>
        <taxon>Hydrogenoanaerobacterium</taxon>
    </lineage>
</organism>
<feature type="signal peptide" evidence="2">
    <location>
        <begin position="1"/>
        <end position="21"/>
    </location>
</feature>
<comment type="caution">
    <text evidence="3">The sequence shown here is derived from an EMBL/GenBank/DDBJ whole genome shotgun (WGS) entry which is preliminary data.</text>
</comment>
<dbReference type="RefSeq" id="WP_204719437.1">
    <property type="nucleotide sequence ID" value="NZ_JACSNR010000001.1"/>
</dbReference>
<proteinExistence type="predicted"/>
<evidence type="ECO:0000313" key="4">
    <source>
        <dbReference type="Proteomes" id="UP000724149"/>
    </source>
</evidence>
<accession>A0ABS2GM13</accession>
<gene>
    <name evidence="3" type="ORF">H9X81_02055</name>
</gene>
<feature type="chain" id="PRO_5045798651" description="Foldase protein PrsA" evidence="2">
    <location>
        <begin position="22"/>
        <end position="369"/>
    </location>
</feature>